<gene>
    <name evidence="1" type="ORF">FE697_003545</name>
</gene>
<dbReference type="AlphaFoldDB" id="A0A5Q6S473"/>
<accession>A0A5Q6S473</accession>
<dbReference type="Proteomes" id="UP000307768">
    <property type="component" value="Unassembled WGS sequence"/>
</dbReference>
<evidence type="ECO:0000313" key="1">
    <source>
        <dbReference type="EMBL" id="KAA1424981.1"/>
    </source>
</evidence>
<organism evidence="1 2">
    <name type="scientific">Mumia zhuanghuii</name>
    <dbReference type="NCBI Taxonomy" id="2585211"/>
    <lineage>
        <taxon>Bacteria</taxon>
        <taxon>Bacillati</taxon>
        <taxon>Actinomycetota</taxon>
        <taxon>Actinomycetes</taxon>
        <taxon>Propionibacteriales</taxon>
        <taxon>Nocardioidaceae</taxon>
        <taxon>Mumia</taxon>
    </lineage>
</organism>
<dbReference type="RefSeq" id="WP_149768155.1">
    <property type="nucleotide sequence ID" value="NZ_VDFQ02000001.1"/>
</dbReference>
<dbReference type="EMBL" id="VDFQ02000001">
    <property type="protein sequence ID" value="KAA1424981.1"/>
    <property type="molecule type" value="Genomic_DNA"/>
</dbReference>
<name>A0A5Q6S473_9ACTN</name>
<evidence type="ECO:0000313" key="2">
    <source>
        <dbReference type="Proteomes" id="UP000307768"/>
    </source>
</evidence>
<comment type="caution">
    <text evidence="1">The sequence shown here is derived from an EMBL/GenBank/DDBJ whole genome shotgun (WGS) entry which is preliminary data.</text>
</comment>
<reference evidence="1 2" key="1">
    <citation type="submission" date="2019-09" db="EMBL/GenBank/DDBJ databases">
        <title>Mumia zhuanghuii sp. nov. isolated from the intestinal contents of plateau pika (Ochotona curzoniae) in the Qinghai-Tibet plateau of China.</title>
        <authorList>
            <person name="Tian Z."/>
        </authorList>
    </citation>
    <scope>NUCLEOTIDE SEQUENCE [LARGE SCALE GENOMIC DNA]</scope>
    <source>
        <strain evidence="2">350</strain>
    </source>
</reference>
<protein>
    <submittedName>
        <fullName evidence="1">Uncharacterized protein</fullName>
    </submittedName>
</protein>
<sequence>MVHGHDGLGGGRLIAALARVPQVATADLSRYWHTAEAESEPFIELDGHRFRRTESMVEVEATSDVGGWVRWWIDPNPQLPHVMLSITDDMSLALTLGRSAPGSAGAMLLEQNAAEAVALARYGAGLINGVQVVAVHFPVPGDTVTVLLVPLPEPPPGPVGGQWVEATLPAVEACNRVVQACGDLGVVASQVTSAEAARIDRAPAFDWRAQLSEMAAVSKDAKAILSLVKAVADLFPTDG</sequence>
<proteinExistence type="predicted"/>